<evidence type="ECO:0000256" key="1">
    <source>
        <dbReference type="SAM" id="MobiDB-lite"/>
    </source>
</evidence>
<dbReference type="AlphaFoldDB" id="G7VD39"/>
<dbReference type="EMBL" id="CP003098">
    <property type="protein sequence ID" value="AET33918.1"/>
    <property type="molecule type" value="Genomic_DNA"/>
</dbReference>
<keyword evidence="3" id="KW-1185">Reference proteome</keyword>
<reference evidence="2 3" key="1">
    <citation type="journal article" date="2012" name="J. Bacteriol.">
        <title>Complete genome sequence of strain 1860, a crenarchaeon of the genus pyrobaculum able to grow with various electron acceptors.</title>
        <authorList>
            <person name="Mardanov A.V."/>
            <person name="Gumerov V.M."/>
            <person name="Slobodkina G.B."/>
            <person name="Beletsky A.V."/>
            <person name="Bonch-Osmolovskaya E.A."/>
            <person name="Ravin N.V."/>
            <person name="Skryabin K.G."/>
        </authorList>
    </citation>
    <scope>NUCLEOTIDE SEQUENCE [LARGE SCALE GENOMIC DNA]</scope>
    <source>
        <strain evidence="2 3">1860</strain>
    </source>
</reference>
<feature type="region of interest" description="Disordered" evidence="1">
    <location>
        <begin position="1"/>
        <end position="21"/>
    </location>
</feature>
<dbReference type="Proteomes" id="UP000005867">
    <property type="component" value="Chromosome"/>
</dbReference>
<evidence type="ECO:0000313" key="3">
    <source>
        <dbReference type="Proteomes" id="UP000005867"/>
    </source>
</evidence>
<name>G7VD39_9CREN</name>
<dbReference type="HOGENOM" id="CLU_3338628_0_0_2"/>
<evidence type="ECO:0000313" key="2">
    <source>
        <dbReference type="EMBL" id="AET33918.1"/>
    </source>
</evidence>
<dbReference type="STRING" id="1104324.P186_2532"/>
<dbReference type="BioCyc" id="PSP1104324:GJSN-2478-MONOMER"/>
<protein>
    <submittedName>
        <fullName evidence="2">Uncharacterized protein</fullName>
    </submittedName>
</protein>
<proteinExistence type="predicted"/>
<accession>G7VD39</accession>
<dbReference type="KEGG" id="pyr:P186_2532"/>
<organism evidence="2 3">
    <name type="scientific">Pyrobaculum ferrireducens</name>
    <dbReference type="NCBI Taxonomy" id="1104324"/>
    <lineage>
        <taxon>Archaea</taxon>
        <taxon>Thermoproteota</taxon>
        <taxon>Thermoprotei</taxon>
        <taxon>Thermoproteales</taxon>
        <taxon>Thermoproteaceae</taxon>
        <taxon>Pyrobaculum</taxon>
    </lineage>
</organism>
<gene>
    <name evidence="2" type="ORF">P186_2532</name>
</gene>
<sequence>MGEVGLKRGIRRSPARKPDGGRVAEAVVYICDKAEAA</sequence>